<protein>
    <submittedName>
        <fullName evidence="2">Uncharacterized protein</fullName>
    </submittedName>
</protein>
<organism evidence="2">
    <name type="scientific">Cacopsylla melanoneura</name>
    <dbReference type="NCBI Taxonomy" id="428564"/>
    <lineage>
        <taxon>Eukaryota</taxon>
        <taxon>Metazoa</taxon>
        <taxon>Ecdysozoa</taxon>
        <taxon>Arthropoda</taxon>
        <taxon>Hexapoda</taxon>
        <taxon>Insecta</taxon>
        <taxon>Pterygota</taxon>
        <taxon>Neoptera</taxon>
        <taxon>Paraneoptera</taxon>
        <taxon>Hemiptera</taxon>
        <taxon>Sternorrhyncha</taxon>
        <taxon>Psylloidea</taxon>
        <taxon>Psyllidae</taxon>
        <taxon>Psyllinae</taxon>
        <taxon>Cacopsylla</taxon>
    </lineage>
</organism>
<dbReference type="AlphaFoldDB" id="A0A8D8M9G1"/>
<keyword evidence="1" id="KW-0812">Transmembrane</keyword>
<reference evidence="2" key="1">
    <citation type="submission" date="2021-05" db="EMBL/GenBank/DDBJ databases">
        <authorList>
            <person name="Alioto T."/>
            <person name="Alioto T."/>
            <person name="Gomez Garrido J."/>
        </authorList>
    </citation>
    <scope>NUCLEOTIDE SEQUENCE</scope>
</reference>
<evidence type="ECO:0000313" key="2">
    <source>
        <dbReference type="EMBL" id="CAG6620337.1"/>
    </source>
</evidence>
<feature type="transmembrane region" description="Helical" evidence="1">
    <location>
        <begin position="12"/>
        <end position="38"/>
    </location>
</feature>
<accession>A0A8D8M9G1</accession>
<evidence type="ECO:0000256" key="1">
    <source>
        <dbReference type="SAM" id="Phobius"/>
    </source>
</evidence>
<keyword evidence="1" id="KW-1133">Transmembrane helix</keyword>
<name>A0A8D8M9G1_9HEMI</name>
<feature type="transmembrane region" description="Helical" evidence="1">
    <location>
        <begin position="58"/>
        <end position="79"/>
    </location>
</feature>
<keyword evidence="1" id="KW-0472">Membrane</keyword>
<proteinExistence type="predicted"/>
<dbReference type="EMBL" id="HBUF01047504">
    <property type="protein sequence ID" value="CAG6620337.1"/>
    <property type="molecule type" value="Transcribed_RNA"/>
</dbReference>
<sequence>MAFFDLCSIFQPLFHVFSSVFISHILSLSLFISFNLGFALTTTFHSTSLCVIISLLPIFSYFLSPSLLFLNFLPAFLWFPVCFKHDVCPMLDCVVCLFLRTPMMFVPCSTVLFVPTYP</sequence>